<dbReference type="GO" id="GO:0016853">
    <property type="term" value="F:isomerase activity"/>
    <property type="evidence" value="ECO:0007669"/>
    <property type="project" value="UniProtKB-KW"/>
</dbReference>
<dbReference type="EMBL" id="CP032412">
    <property type="protein sequence ID" value="AYB43341.1"/>
    <property type="molecule type" value="Genomic_DNA"/>
</dbReference>
<reference evidence="1 2" key="1">
    <citation type="submission" date="2018-09" db="EMBL/GenBank/DDBJ databases">
        <title>Genome Sequence of Paenibacillus lautus Strain E7593-69, Azo Dye-Degrading Bacteria, Isolated from Commercial Tattoo Inks.</title>
        <authorList>
            <person name="Nho S.W."/>
            <person name="Kim S.-J."/>
            <person name="Kweon O."/>
            <person name="Cerniglia C.E."/>
        </authorList>
    </citation>
    <scope>NUCLEOTIDE SEQUENCE [LARGE SCALE GENOMIC DNA]</scope>
    <source>
        <strain evidence="1 2">E7593-69</strain>
    </source>
</reference>
<organism evidence="1 2">
    <name type="scientific">Paenibacillus lautus</name>
    <name type="common">Bacillus lautus</name>
    <dbReference type="NCBI Taxonomy" id="1401"/>
    <lineage>
        <taxon>Bacteria</taxon>
        <taxon>Bacillati</taxon>
        <taxon>Bacillota</taxon>
        <taxon>Bacilli</taxon>
        <taxon>Bacillales</taxon>
        <taxon>Paenibacillaceae</taxon>
        <taxon>Paenibacillus</taxon>
    </lineage>
</organism>
<dbReference type="SUPFAM" id="SSF51658">
    <property type="entry name" value="Xylose isomerase-like"/>
    <property type="match status" value="1"/>
</dbReference>
<dbReference type="Gene3D" id="3.20.20.150">
    <property type="entry name" value="Divalent-metal-dependent TIM barrel enzymes"/>
    <property type="match status" value="1"/>
</dbReference>
<accession>A0A385TIM5</accession>
<name>A0A385TIM5_PAELA</name>
<proteinExistence type="predicted"/>
<protein>
    <submittedName>
        <fullName evidence="1">Sugar phosphate isomerase/epimerase</fullName>
    </submittedName>
</protein>
<dbReference type="InterPro" id="IPR036237">
    <property type="entry name" value="Xyl_isomerase-like_sf"/>
</dbReference>
<evidence type="ECO:0000313" key="2">
    <source>
        <dbReference type="Proteomes" id="UP000266552"/>
    </source>
</evidence>
<keyword evidence="1" id="KW-0413">Isomerase</keyword>
<dbReference type="KEGG" id="plw:D5F53_08635"/>
<sequence>MNQSRLQIGMWDQFTEERWERLADKHISGMEISSFPNREALVEISDFCRNQRIAFGVHAPILLEAGYRLPQVNAPEPELFREALEQITAEVQLASSMGADYMLFHYPFYPVFQEPFTPYPRLPSPEERYSYNQLSKERFRDMSKRLFEFLCELQLRYGQRIVLEHDFFGDYGDVLIDSFHAYPDIGFVLDTARLDIARRAFQGFDPYPFLDRMASRIYLVHYSNVLYEKDKFTHHLPVLPEHDHDPNYGEACAYLQYVATRNSRFHVTFEHNASLITRQQLLQIYDRTAFMLQEQGGHVLIRP</sequence>
<dbReference type="RefSeq" id="WP_119847359.1">
    <property type="nucleotide sequence ID" value="NZ_CP032412.1"/>
</dbReference>
<evidence type="ECO:0000313" key="1">
    <source>
        <dbReference type="EMBL" id="AYB43341.1"/>
    </source>
</evidence>
<keyword evidence="2" id="KW-1185">Reference proteome</keyword>
<dbReference type="AlphaFoldDB" id="A0A385TIM5"/>
<gene>
    <name evidence="1" type="ORF">D5F53_08635</name>
</gene>
<dbReference type="Proteomes" id="UP000266552">
    <property type="component" value="Chromosome"/>
</dbReference>